<dbReference type="InterPro" id="IPR047261">
    <property type="entry name" value="MRM1_MeTrfase_dom"/>
</dbReference>
<dbReference type="CDD" id="cd18105">
    <property type="entry name" value="SpoU-like_MRM1"/>
    <property type="match status" value="1"/>
</dbReference>
<evidence type="ECO:0000256" key="1">
    <source>
        <dbReference type="ARBA" id="ARBA00004173"/>
    </source>
</evidence>
<dbReference type="GO" id="GO:0005739">
    <property type="term" value="C:mitochondrion"/>
    <property type="evidence" value="ECO:0007669"/>
    <property type="project" value="UniProtKB-SubCell"/>
</dbReference>
<dbReference type="Gene3D" id="3.40.1280.10">
    <property type="match status" value="1"/>
</dbReference>
<keyword evidence="6" id="KW-0949">S-adenosyl-L-methionine</keyword>
<reference evidence="12" key="1">
    <citation type="submission" date="2022-11" db="UniProtKB">
        <authorList>
            <consortium name="WormBaseParasite"/>
        </authorList>
    </citation>
    <scope>IDENTIFICATION</scope>
</reference>
<organism evidence="11 12">
    <name type="scientific">Parascaris univalens</name>
    <name type="common">Nematode worm</name>
    <dbReference type="NCBI Taxonomy" id="6257"/>
    <lineage>
        <taxon>Eukaryota</taxon>
        <taxon>Metazoa</taxon>
        <taxon>Ecdysozoa</taxon>
        <taxon>Nematoda</taxon>
        <taxon>Chromadorea</taxon>
        <taxon>Rhabditida</taxon>
        <taxon>Spirurina</taxon>
        <taxon>Ascaridomorpha</taxon>
        <taxon>Ascaridoidea</taxon>
        <taxon>Ascarididae</taxon>
        <taxon>Parascaris</taxon>
    </lineage>
</organism>
<dbReference type="InterPro" id="IPR029028">
    <property type="entry name" value="Alpha/beta_knot_MTases"/>
</dbReference>
<dbReference type="GO" id="GO:0003723">
    <property type="term" value="F:RNA binding"/>
    <property type="evidence" value="ECO:0007669"/>
    <property type="project" value="InterPro"/>
</dbReference>
<comment type="similarity">
    <text evidence="2">Belongs to the class IV-like SAM-binding methyltransferase superfamily. RNA methyltransferase TrmH family.</text>
</comment>
<keyword evidence="8" id="KW-0496">Mitochondrion</keyword>
<keyword evidence="4" id="KW-0489">Methyltransferase</keyword>
<dbReference type="SUPFAM" id="SSF55315">
    <property type="entry name" value="L30e-like"/>
    <property type="match status" value="1"/>
</dbReference>
<evidence type="ECO:0000256" key="7">
    <source>
        <dbReference type="ARBA" id="ARBA00022946"/>
    </source>
</evidence>
<dbReference type="Proteomes" id="UP000887569">
    <property type="component" value="Unplaced"/>
</dbReference>
<keyword evidence="5" id="KW-0808">Transferase</keyword>
<evidence type="ECO:0000256" key="8">
    <source>
        <dbReference type="ARBA" id="ARBA00023128"/>
    </source>
</evidence>
<evidence type="ECO:0000256" key="3">
    <source>
        <dbReference type="ARBA" id="ARBA00022552"/>
    </source>
</evidence>
<dbReference type="GO" id="GO:0016435">
    <property type="term" value="F:rRNA (guanine) methyltransferase activity"/>
    <property type="evidence" value="ECO:0007669"/>
    <property type="project" value="TreeGrafter"/>
</dbReference>
<dbReference type="Pfam" id="PF08032">
    <property type="entry name" value="SpoU_sub_bind"/>
    <property type="match status" value="1"/>
</dbReference>
<name>A0A915AL34_PARUN</name>
<dbReference type="InterPro" id="IPR029026">
    <property type="entry name" value="tRNA_m1G_MTases_N"/>
</dbReference>
<sequence length="335" mass="37738">MYSSCLSKWRKFHRVESRRTAVDLLKVYAEKFVRRRTLNDDYRGYNSAFQKALNAGVDINAYCKRSRSVMVPKVRGEIVYGTYPVFEALKANRRRIYKLFAKASVRGRAKQDDIIAEKILRLANDNGVDIKTLNADQLDVLTEYQLHNGLCIDASPLAYEELCDNDIVKGKIFPYLDNVLDPGNIGAIIRSCFYFGIDGVILARDQGPKTLTSAMSKASAGALERFPVYTVEDFPSLRKRLRNVGFKFIATSDENSAITKGYQSPIRLPDFRPISDKVVIFLGDERRGIATDILGQCDYIVQIPTPSMECADCSIRSLNVSVSAAILLYHFLAKK</sequence>
<accession>A0A915AL34</accession>
<evidence type="ECO:0000313" key="12">
    <source>
        <dbReference type="WBParaSite" id="PgR010_g209_t01"/>
    </source>
</evidence>
<dbReference type="InterPro" id="IPR013123">
    <property type="entry name" value="SpoU_subst-bd"/>
</dbReference>
<evidence type="ECO:0000256" key="9">
    <source>
        <dbReference type="ARBA" id="ARBA00034881"/>
    </source>
</evidence>
<evidence type="ECO:0000256" key="6">
    <source>
        <dbReference type="ARBA" id="ARBA00022691"/>
    </source>
</evidence>
<evidence type="ECO:0000259" key="10">
    <source>
        <dbReference type="SMART" id="SM00967"/>
    </source>
</evidence>
<comment type="subcellular location">
    <subcellularLocation>
        <location evidence="1">Mitochondrion</location>
    </subcellularLocation>
</comment>
<dbReference type="SMART" id="SM00967">
    <property type="entry name" value="SpoU_sub_bind"/>
    <property type="match status" value="1"/>
</dbReference>
<keyword evidence="7" id="KW-0809">Transit peptide</keyword>
<dbReference type="SUPFAM" id="SSF75217">
    <property type="entry name" value="alpha/beta knot"/>
    <property type="match status" value="1"/>
</dbReference>
<dbReference type="Pfam" id="PF00588">
    <property type="entry name" value="SpoU_methylase"/>
    <property type="match status" value="1"/>
</dbReference>
<keyword evidence="11" id="KW-1185">Reference proteome</keyword>
<feature type="domain" description="RNA 2-O ribose methyltransferase substrate binding" evidence="10">
    <location>
        <begin position="78"/>
        <end position="160"/>
    </location>
</feature>
<evidence type="ECO:0000256" key="2">
    <source>
        <dbReference type="ARBA" id="ARBA00007228"/>
    </source>
</evidence>
<dbReference type="AlphaFoldDB" id="A0A915AL34"/>
<evidence type="ECO:0000256" key="5">
    <source>
        <dbReference type="ARBA" id="ARBA00022679"/>
    </source>
</evidence>
<dbReference type="Gene3D" id="3.30.1330.30">
    <property type="match status" value="1"/>
</dbReference>
<evidence type="ECO:0000256" key="4">
    <source>
        <dbReference type="ARBA" id="ARBA00022603"/>
    </source>
</evidence>
<dbReference type="WBParaSite" id="PgR010_g209_t01">
    <property type="protein sequence ID" value="PgR010_g209_t01"/>
    <property type="gene ID" value="PgR010_g209"/>
</dbReference>
<keyword evidence="3" id="KW-0698">rRNA processing</keyword>
<dbReference type="PANTHER" id="PTHR46103:SF1">
    <property type="entry name" value="RRNA METHYLTRANSFERASE 1, MITOCHONDRIAL"/>
    <property type="match status" value="1"/>
</dbReference>
<protein>
    <recommendedName>
        <fullName evidence="9">rRNA methyltransferase 1, mitochondrial</fullName>
    </recommendedName>
</protein>
<evidence type="ECO:0000313" key="11">
    <source>
        <dbReference type="Proteomes" id="UP000887569"/>
    </source>
</evidence>
<dbReference type="InterPro" id="IPR047182">
    <property type="entry name" value="MRM1"/>
</dbReference>
<dbReference type="InterPro" id="IPR029064">
    <property type="entry name" value="Ribosomal_eL30-like_sf"/>
</dbReference>
<proteinExistence type="inferred from homology"/>
<dbReference type="PANTHER" id="PTHR46103">
    <property type="entry name" value="RRNA METHYLTRANSFERASE 1, MITOCHONDRIAL"/>
    <property type="match status" value="1"/>
</dbReference>
<dbReference type="InterPro" id="IPR001537">
    <property type="entry name" value="SpoU_MeTrfase"/>
</dbReference>